<evidence type="ECO:0000313" key="3">
    <source>
        <dbReference type="Proteomes" id="UP000078542"/>
    </source>
</evidence>
<reference evidence="2 3" key="1">
    <citation type="submission" date="2016-03" db="EMBL/GenBank/DDBJ databases">
        <title>Cyphomyrmex costatus WGS genome.</title>
        <authorList>
            <person name="Nygaard S."/>
            <person name="Hu H."/>
            <person name="Boomsma J."/>
            <person name="Zhang G."/>
        </authorList>
    </citation>
    <scope>NUCLEOTIDE SEQUENCE [LARGE SCALE GENOMIC DNA]</scope>
    <source>
        <strain evidence="2">MS0001</strain>
        <tissue evidence="2">Whole body</tissue>
    </source>
</reference>
<feature type="region of interest" description="Disordered" evidence="1">
    <location>
        <begin position="41"/>
        <end position="64"/>
    </location>
</feature>
<evidence type="ECO:0000256" key="1">
    <source>
        <dbReference type="SAM" id="MobiDB-lite"/>
    </source>
</evidence>
<protein>
    <submittedName>
        <fullName evidence="2">Uncharacterized protein</fullName>
    </submittedName>
</protein>
<evidence type="ECO:0000313" key="2">
    <source>
        <dbReference type="EMBL" id="KYN07390.1"/>
    </source>
</evidence>
<name>A0A195D3A2_9HYME</name>
<proteinExistence type="predicted"/>
<accession>A0A195D3A2</accession>
<organism evidence="2 3">
    <name type="scientific">Cyphomyrmex costatus</name>
    <dbReference type="NCBI Taxonomy" id="456900"/>
    <lineage>
        <taxon>Eukaryota</taxon>
        <taxon>Metazoa</taxon>
        <taxon>Ecdysozoa</taxon>
        <taxon>Arthropoda</taxon>
        <taxon>Hexapoda</taxon>
        <taxon>Insecta</taxon>
        <taxon>Pterygota</taxon>
        <taxon>Neoptera</taxon>
        <taxon>Endopterygota</taxon>
        <taxon>Hymenoptera</taxon>
        <taxon>Apocrita</taxon>
        <taxon>Aculeata</taxon>
        <taxon>Formicoidea</taxon>
        <taxon>Formicidae</taxon>
        <taxon>Myrmicinae</taxon>
        <taxon>Cyphomyrmex</taxon>
    </lineage>
</organism>
<sequence>MNQKAINCSSMSSPRKDLVLRITMELAHPFLKTYRITAKRCGEEEDEEDRPSRTITRRTKSRSANEHFFHAIPAARCYFPDEIERIDTGNERRTEV</sequence>
<gene>
    <name evidence="2" type="ORF">ALC62_01592</name>
</gene>
<dbReference type="Proteomes" id="UP000078542">
    <property type="component" value="Unassembled WGS sequence"/>
</dbReference>
<dbReference type="EMBL" id="KQ976885">
    <property type="protein sequence ID" value="KYN07390.1"/>
    <property type="molecule type" value="Genomic_DNA"/>
</dbReference>
<dbReference type="AlphaFoldDB" id="A0A195D3A2"/>
<keyword evidence="3" id="KW-1185">Reference proteome</keyword>